<dbReference type="SUPFAM" id="SSF56349">
    <property type="entry name" value="DNA breaking-rejoining enzymes"/>
    <property type="match status" value="1"/>
</dbReference>
<reference evidence="3 4" key="1">
    <citation type="submission" date="2017-01" db="EMBL/GenBank/DDBJ databases">
        <authorList>
            <person name="Mah S.A."/>
            <person name="Swanson W.J."/>
            <person name="Moy G.W."/>
            <person name="Vacquier V.D."/>
        </authorList>
    </citation>
    <scope>NUCLEOTIDE SEQUENCE [LARGE SCALE GENOMIC DNA]</scope>
    <source>
        <strain evidence="3 4">DSM 22694</strain>
    </source>
</reference>
<dbReference type="GO" id="GO:0006310">
    <property type="term" value="P:DNA recombination"/>
    <property type="evidence" value="ECO:0007669"/>
    <property type="project" value="UniProtKB-KW"/>
</dbReference>
<dbReference type="InterPro" id="IPR002104">
    <property type="entry name" value="Integrase_catalytic"/>
</dbReference>
<gene>
    <name evidence="3" type="ORF">RS694_10325</name>
</gene>
<evidence type="ECO:0000259" key="2">
    <source>
        <dbReference type="PROSITE" id="PS51898"/>
    </source>
</evidence>
<dbReference type="KEGG" id="rsb:RS694_10325"/>
<keyword evidence="4" id="KW-1185">Reference proteome</keyword>
<dbReference type="CDD" id="cd00397">
    <property type="entry name" value="DNA_BRE_C"/>
    <property type="match status" value="1"/>
</dbReference>
<keyword evidence="1" id="KW-0233">DNA recombination</keyword>
<dbReference type="GO" id="GO:0015074">
    <property type="term" value="P:DNA integration"/>
    <property type="evidence" value="ECO:0007669"/>
    <property type="project" value="InterPro"/>
</dbReference>
<name>A0A1P8KA73_9BURK</name>
<dbReference type="GO" id="GO:0003677">
    <property type="term" value="F:DNA binding"/>
    <property type="evidence" value="ECO:0007669"/>
    <property type="project" value="InterPro"/>
</dbReference>
<proteinExistence type="predicted"/>
<protein>
    <recommendedName>
        <fullName evidence="2">Tyr recombinase domain-containing protein</fullName>
    </recommendedName>
</protein>
<dbReference type="InterPro" id="IPR011010">
    <property type="entry name" value="DNA_brk_join_enz"/>
</dbReference>
<sequence>MLITLPSRTDLLVDHVGLPRFWAAVWWIFHGGDLAPSTLRRKLRHIESIYVHTESLGGNLDDALSALDLDALGSALESFFVTLRNVAEPVNSSVARWNTVFHFVKNTCERLERNPAVGNKMADIRQRMARLDNLYLGLRPFKKRNHAQVRAIPRGVLEEFLDAATPGSATNPFEYEQTQWRIYAAVVLMLFQGLRVGELALLPADFTKTEIDARTGIRRWFMSVKTDDSEDDPRYSRPSIKTAASIRTIPMASQTANVLQTYSANYRGKPNYTQFLVSMRKKPMSPEGLRHAMHVLSAALTPNTREQLFNQTGTRNLTPHALRHTCAVLRMKQWTEAGNSPAKTMMLMRSFFGWSRESMMPLLYAKAALDENLNESWNAQLDDRLNVLRNIPL</sequence>
<feature type="domain" description="Tyr recombinase" evidence="2">
    <location>
        <begin position="147"/>
        <end position="378"/>
    </location>
</feature>
<dbReference type="PROSITE" id="PS51898">
    <property type="entry name" value="TYR_RECOMBINASE"/>
    <property type="match status" value="1"/>
</dbReference>
<dbReference type="AlphaFoldDB" id="A0A1P8KA73"/>
<organism evidence="3 4">
    <name type="scientific">Rhodoferax saidenbachensis</name>
    <dbReference type="NCBI Taxonomy" id="1484693"/>
    <lineage>
        <taxon>Bacteria</taxon>
        <taxon>Pseudomonadati</taxon>
        <taxon>Pseudomonadota</taxon>
        <taxon>Betaproteobacteria</taxon>
        <taxon>Burkholderiales</taxon>
        <taxon>Comamonadaceae</taxon>
        <taxon>Rhodoferax</taxon>
    </lineage>
</organism>
<dbReference type="Pfam" id="PF00589">
    <property type="entry name" value="Phage_integrase"/>
    <property type="match status" value="1"/>
</dbReference>
<accession>A0A1P8KA73</accession>
<dbReference type="RefSeq" id="WP_029705683.1">
    <property type="nucleotide sequence ID" value="NZ_CP019239.1"/>
</dbReference>
<dbReference type="Gene3D" id="1.10.443.10">
    <property type="entry name" value="Intergrase catalytic core"/>
    <property type="match status" value="1"/>
</dbReference>
<dbReference type="InterPro" id="IPR013762">
    <property type="entry name" value="Integrase-like_cat_sf"/>
</dbReference>
<dbReference type="EMBL" id="CP019239">
    <property type="protein sequence ID" value="APW42890.1"/>
    <property type="molecule type" value="Genomic_DNA"/>
</dbReference>
<evidence type="ECO:0000313" key="4">
    <source>
        <dbReference type="Proteomes" id="UP000186110"/>
    </source>
</evidence>
<dbReference type="Proteomes" id="UP000186110">
    <property type="component" value="Chromosome"/>
</dbReference>
<dbReference type="STRING" id="1484693.RS694_10325"/>
<evidence type="ECO:0000313" key="3">
    <source>
        <dbReference type="EMBL" id="APW42890.1"/>
    </source>
</evidence>
<evidence type="ECO:0000256" key="1">
    <source>
        <dbReference type="ARBA" id="ARBA00023172"/>
    </source>
</evidence>